<evidence type="ECO:0000313" key="2">
    <source>
        <dbReference type="Proteomes" id="UP000471753"/>
    </source>
</evidence>
<dbReference type="Proteomes" id="UP000471753">
    <property type="component" value="Unassembled WGS sequence"/>
</dbReference>
<reference evidence="1 2" key="1">
    <citation type="submission" date="2019-12" db="EMBL/GenBank/DDBJ databases">
        <title>Rhizobium genotypes associated with high levels of biological nitrogen fixation by grain legumes in a temperate-maritime cropping system.</title>
        <authorList>
            <person name="Maluk M."/>
            <person name="Francesc Ferrando Molina F."/>
            <person name="Lopez Del Egido L."/>
            <person name="Lafos M."/>
            <person name="Langarica-Fuentes A."/>
            <person name="Gebre Yohannes G."/>
            <person name="Young M.W."/>
            <person name="Martin P."/>
            <person name="Gantlett R."/>
            <person name="Kenicer G."/>
            <person name="Hawes C."/>
            <person name="Begg G.S."/>
            <person name="Quilliam R.S."/>
            <person name="Squire G.R."/>
            <person name="Poole P.S."/>
            <person name="Young P.W."/>
            <person name="Iannetta P.M."/>
            <person name="James E.K."/>
        </authorList>
    </citation>
    <scope>NUCLEOTIDE SEQUENCE [LARGE SCALE GENOMIC DNA]</scope>
    <source>
        <strain evidence="1 2">JHI366</strain>
    </source>
</reference>
<accession>A0A7K3U852</accession>
<comment type="caution">
    <text evidence="1">The sequence shown here is derived from an EMBL/GenBank/DDBJ whole genome shotgun (WGS) entry which is preliminary data.</text>
</comment>
<organism evidence="1 2">
    <name type="scientific">Rhizobium phaseoli</name>
    <dbReference type="NCBI Taxonomy" id="396"/>
    <lineage>
        <taxon>Bacteria</taxon>
        <taxon>Pseudomonadati</taxon>
        <taxon>Pseudomonadota</taxon>
        <taxon>Alphaproteobacteria</taxon>
        <taxon>Hyphomicrobiales</taxon>
        <taxon>Rhizobiaceae</taxon>
        <taxon>Rhizobium/Agrobacterium group</taxon>
        <taxon>Rhizobium</taxon>
    </lineage>
</organism>
<dbReference type="RefSeq" id="WP_164007107.1">
    <property type="nucleotide sequence ID" value="NZ_WUFT01000002.1"/>
</dbReference>
<dbReference type="EMBL" id="WUFT01000002">
    <property type="protein sequence ID" value="NEJ69867.1"/>
    <property type="molecule type" value="Genomic_DNA"/>
</dbReference>
<name>A0A7K3U852_9HYPH</name>
<protein>
    <submittedName>
        <fullName evidence="1">Uncharacterized protein</fullName>
    </submittedName>
</protein>
<proteinExistence type="predicted"/>
<dbReference type="AlphaFoldDB" id="A0A7K3U852"/>
<sequence>MPPRSFAQERAKDQILVSEIDINLEAPMHVTGVFLPGMVELKRRNQ</sequence>
<evidence type="ECO:0000313" key="1">
    <source>
        <dbReference type="EMBL" id="NEJ69867.1"/>
    </source>
</evidence>
<gene>
    <name evidence="1" type="ORF">GR197_04850</name>
</gene>